<gene>
    <name evidence="3" type="ORF">N476_17765</name>
</gene>
<sequence>MFELKKIIGSLLMPLPASLIFIFFLLLIISKTNKKSFVLCLSSVVTLWLISTPYVADFIITPKEQSISLFSPQQHKNVDAIVVLGSGLNPNSKLAANQQLSSTALARLVEGVRLAHQYPQAKLVVSGAGFNNTTSSELMTQTAQALGISLHRIRQNPNAYDTADEAKLLAPMLVDSTVVLVTSASHMPRAQDLFSAQGIDTHSSPVEIYGFGTTPFYRQFIASSYVLQAITTYTHEWIGQQWITLRRMLDSEAL</sequence>
<dbReference type="AlphaFoldDB" id="A0A167E2K0"/>
<comment type="caution">
    <text evidence="3">The sequence shown here is derived from an EMBL/GenBank/DDBJ whole genome shotgun (WGS) entry which is preliminary data.</text>
</comment>
<proteinExistence type="predicted"/>
<accession>A0A167E2K0</accession>
<dbReference type="GO" id="GO:0005886">
    <property type="term" value="C:plasma membrane"/>
    <property type="evidence" value="ECO:0007669"/>
    <property type="project" value="TreeGrafter"/>
</dbReference>
<dbReference type="GO" id="GO:0000270">
    <property type="term" value="P:peptidoglycan metabolic process"/>
    <property type="evidence" value="ECO:0007669"/>
    <property type="project" value="TreeGrafter"/>
</dbReference>
<dbReference type="Proteomes" id="UP000076503">
    <property type="component" value="Unassembled WGS sequence"/>
</dbReference>
<organism evidence="3 4">
    <name type="scientific">Pseudoalteromonas luteoviolacea H33</name>
    <dbReference type="NCBI Taxonomy" id="1365251"/>
    <lineage>
        <taxon>Bacteria</taxon>
        <taxon>Pseudomonadati</taxon>
        <taxon>Pseudomonadota</taxon>
        <taxon>Gammaproteobacteria</taxon>
        <taxon>Alteromonadales</taxon>
        <taxon>Pseudoalteromonadaceae</taxon>
        <taxon>Pseudoalteromonas</taxon>
    </lineage>
</organism>
<evidence type="ECO:0000256" key="1">
    <source>
        <dbReference type="SAM" id="Phobius"/>
    </source>
</evidence>
<evidence type="ECO:0000313" key="4">
    <source>
        <dbReference type="Proteomes" id="UP000076503"/>
    </source>
</evidence>
<dbReference type="GO" id="GO:0043164">
    <property type="term" value="P:Gram-negative-bacterium-type cell wall biogenesis"/>
    <property type="evidence" value="ECO:0007669"/>
    <property type="project" value="TreeGrafter"/>
</dbReference>
<dbReference type="InterPro" id="IPR003848">
    <property type="entry name" value="DUF218"/>
</dbReference>
<protein>
    <recommendedName>
        <fullName evidence="2">DUF218 domain-containing protein</fullName>
    </recommendedName>
</protein>
<dbReference type="RefSeq" id="WP_063362261.1">
    <property type="nucleotide sequence ID" value="NZ_AUXZ01000078.1"/>
</dbReference>
<reference evidence="3 4" key="1">
    <citation type="submission" date="2013-07" db="EMBL/GenBank/DDBJ databases">
        <title>Comparative Genomic and Metabolomic Analysis of Twelve Strains of Pseudoalteromonas luteoviolacea.</title>
        <authorList>
            <person name="Vynne N.G."/>
            <person name="Mansson M."/>
            <person name="Gram L."/>
        </authorList>
    </citation>
    <scope>NUCLEOTIDE SEQUENCE [LARGE SCALE GENOMIC DNA]</scope>
    <source>
        <strain evidence="3 4">H33</strain>
    </source>
</reference>
<feature type="domain" description="DUF218" evidence="2">
    <location>
        <begin position="79"/>
        <end position="239"/>
    </location>
</feature>
<dbReference type="PATRIC" id="fig|1365251.3.peg.2851"/>
<dbReference type="Pfam" id="PF02698">
    <property type="entry name" value="DUF218"/>
    <property type="match status" value="1"/>
</dbReference>
<keyword evidence="1" id="KW-0472">Membrane</keyword>
<dbReference type="PANTHER" id="PTHR30336">
    <property type="entry name" value="INNER MEMBRANE PROTEIN, PROBABLE PERMEASE"/>
    <property type="match status" value="1"/>
</dbReference>
<evidence type="ECO:0000313" key="3">
    <source>
        <dbReference type="EMBL" id="KZN49943.1"/>
    </source>
</evidence>
<dbReference type="CDD" id="cd06259">
    <property type="entry name" value="YdcF-like"/>
    <property type="match status" value="1"/>
</dbReference>
<keyword evidence="1" id="KW-1133">Transmembrane helix</keyword>
<dbReference type="OrthoDB" id="9809813at2"/>
<keyword evidence="1" id="KW-0812">Transmembrane</keyword>
<name>A0A167E2K0_9GAMM</name>
<feature type="transmembrane region" description="Helical" evidence="1">
    <location>
        <begin position="6"/>
        <end position="29"/>
    </location>
</feature>
<dbReference type="PANTHER" id="PTHR30336:SF4">
    <property type="entry name" value="ENVELOPE BIOGENESIS FACTOR ELYC"/>
    <property type="match status" value="1"/>
</dbReference>
<dbReference type="EMBL" id="AUXZ01000078">
    <property type="protein sequence ID" value="KZN49943.1"/>
    <property type="molecule type" value="Genomic_DNA"/>
</dbReference>
<evidence type="ECO:0000259" key="2">
    <source>
        <dbReference type="Pfam" id="PF02698"/>
    </source>
</evidence>
<dbReference type="InterPro" id="IPR051599">
    <property type="entry name" value="Cell_Envelope_Assoc"/>
</dbReference>